<gene>
    <name evidence="1" type="ORF">ILYODFUR_038513</name>
</gene>
<evidence type="ECO:0000313" key="2">
    <source>
        <dbReference type="Proteomes" id="UP001482620"/>
    </source>
</evidence>
<comment type="caution">
    <text evidence="1">The sequence shown here is derived from an EMBL/GenBank/DDBJ whole genome shotgun (WGS) entry which is preliminary data.</text>
</comment>
<dbReference type="EMBL" id="JAHRIQ010102335">
    <property type="protein sequence ID" value="MEQ2254009.1"/>
    <property type="molecule type" value="Genomic_DNA"/>
</dbReference>
<keyword evidence="2" id="KW-1185">Reference proteome</keyword>
<dbReference type="Proteomes" id="UP001482620">
    <property type="component" value="Unassembled WGS sequence"/>
</dbReference>
<accession>A0ABV0VAH4</accession>
<protein>
    <submittedName>
        <fullName evidence="1">Uncharacterized protein</fullName>
    </submittedName>
</protein>
<name>A0ABV0VAH4_9TELE</name>
<proteinExistence type="predicted"/>
<evidence type="ECO:0000313" key="1">
    <source>
        <dbReference type="EMBL" id="MEQ2254009.1"/>
    </source>
</evidence>
<reference evidence="1 2" key="1">
    <citation type="submission" date="2021-06" db="EMBL/GenBank/DDBJ databases">
        <authorList>
            <person name="Palmer J.M."/>
        </authorList>
    </citation>
    <scope>NUCLEOTIDE SEQUENCE [LARGE SCALE GENOMIC DNA]</scope>
    <source>
        <strain evidence="2">if_2019</strain>
        <tissue evidence="1">Muscle</tissue>
    </source>
</reference>
<sequence>MVNCERKSGAVVRLAGLLTCVLSLLSLIDMGETSFLDELLEISPEKFQEILNVPIRRMKAEQSRDEAISRLLDEARSLTNKEQLETFKQNLQKAVDEAFRLKVGQSELTFFQKLLI</sequence>
<organism evidence="1 2">
    <name type="scientific">Ilyodon furcidens</name>
    <name type="common">goldbreast splitfin</name>
    <dbReference type="NCBI Taxonomy" id="33524"/>
    <lineage>
        <taxon>Eukaryota</taxon>
        <taxon>Metazoa</taxon>
        <taxon>Chordata</taxon>
        <taxon>Craniata</taxon>
        <taxon>Vertebrata</taxon>
        <taxon>Euteleostomi</taxon>
        <taxon>Actinopterygii</taxon>
        <taxon>Neopterygii</taxon>
        <taxon>Teleostei</taxon>
        <taxon>Neoteleostei</taxon>
        <taxon>Acanthomorphata</taxon>
        <taxon>Ovalentaria</taxon>
        <taxon>Atherinomorphae</taxon>
        <taxon>Cyprinodontiformes</taxon>
        <taxon>Goodeidae</taxon>
        <taxon>Ilyodon</taxon>
    </lineage>
</organism>